<organism evidence="9 12">
    <name type="scientific">Gilliamella apicola</name>
    <dbReference type="NCBI Taxonomy" id="1196095"/>
    <lineage>
        <taxon>Bacteria</taxon>
        <taxon>Pseudomonadati</taxon>
        <taxon>Pseudomonadota</taxon>
        <taxon>Gammaproteobacteria</taxon>
        <taxon>Orbales</taxon>
        <taxon>Orbaceae</taxon>
        <taxon>Gilliamella</taxon>
    </lineage>
</organism>
<dbReference type="SUPFAM" id="SSF54862">
    <property type="entry name" value="4Fe-4S ferredoxins"/>
    <property type="match status" value="1"/>
</dbReference>
<keyword evidence="4" id="KW-0479">Metal-binding</keyword>
<keyword evidence="5" id="KW-0677">Repeat</keyword>
<gene>
    <name evidence="10" type="ORF">B6C91_07155</name>
    <name evidence="9" type="ORF">B6D08_10920</name>
</gene>
<dbReference type="EMBL" id="NARP01000030">
    <property type="protein sequence ID" value="OTP98482.1"/>
    <property type="molecule type" value="Genomic_DNA"/>
</dbReference>
<evidence type="ECO:0000313" key="9">
    <source>
        <dbReference type="EMBL" id="OTP98482.1"/>
    </source>
</evidence>
<dbReference type="Pfam" id="PF13247">
    <property type="entry name" value="Fer4_11"/>
    <property type="match status" value="1"/>
</dbReference>
<accession>A0A242NFE7</accession>
<dbReference type="GO" id="GO:0016491">
    <property type="term" value="F:oxidoreductase activity"/>
    <property type="evidence" value="ECO:0007669"/>
    <property type="project" value="UniProtKB-ARBA"/>
</dbReference>
<dbReference type="InterPro" id="IPR014297">
    <property type="entry name" value="DMSO_DmsB"/>
</dbReference>
<proteinExistence type="predicted"/>
<dbReference type="Proteomes" id="UP000194800">
    <property type="component" value="Unassembled WGS sequence"/>
</dbReference>
<comment type="caution">
    <text evidence="9">The sequence shown here is derived from an EMBL/GenBank/DDBJ whole genome shotgun (WGS) entry which is preliminary data.</text>
</comment>
<dbReference type="Proteomes" id="UP000194977">
    <property type="component" value="Unassembled WGS sequence"/>
</dbReference>
<evidence type="ECO:0000313" key="10">
    <source>
        <dbReference type="EMBL" id="OTQ10001.1"/>
    </source>
</evidence>
<feature type="domain" description="4Fe-4S ferredoxin-type" evidence="8">
    <location>
        <begin position="92"/>
        <end position="121"/>
    </location>
</feature>
<evidence type="ECO:0000256" key="4">
    <source>
        <dbReference type="ARBA" id="ARBA00022723"/>
    </source>
</evidence>
<dbReference type="Gene3D" id="3.30.70.20">
    <property type="match status" value="2"/>
</dbReference>
<evidence type="ECO:0000256" key="2">
    <source>
        <dbReference type="ARBA" id="ARBA00003584"/>
    </source>
</evidence>
<comment type="cofactor">
    <cofactor evidence="1">
        <name>[4Fe-4S] cluster</name>
        <dbReference type="ChEBI" id="CHEBI:49883"/>
    </cofactor>
</comment>
<evidence type="ECO:0000256" key="3">
    <source>
        <dbReference type="ARBA" id="ARBA00022485"/>
    </source>
</evidence>
<dbReference type="InterPro" id="IPR050954">
    <property type="entry name" value="ET_IronSulfur_Cluster-Binding"/>
</dbReference>
<evidence type="ECO:0000256" key="5">
    <source>
        <dbReference type="ARBA" id="ARBA00022737"/>
    </source>
</evidence>
<feature type="domain" description="4Fe-4S ferredoxin-type" evidence="8">
    <location>
        <begin position="6"/>
        <end position="25"/>
    </location>
</feature>
<dbReference type="PROSITE" id="PS51379">
    <property type="entry name" value="4FE4S_FER_2"/>
    <property type="match status" value="3"/>
</dbReference>
<evidence type="ECO:0000313" key="11">
    <source>
        <dbReference type="Proteomes" id="UP000194800"/>
    </source>
</evidence>
<dbReference type="OrthoDB" id="9779457at2"/>
<dbReference type="GO" id="GO:0045333">
    <property type="term" value="P:cellular respiration"/>
    <property type="evidence" value="ECO:0007669"/>
    <property type="project" value="UniProtKB-ARBA"/>
</dbReference>
<dbReference type="EMBL" id="NART01000026">
    <property type="protein sequence ID" value="OTQ10001.1"/>
    <property type="molecule type" value="Genomic_DNA"/>
</dbReference>
<dbReference type="InterPro" id="IPR017896">
    <property type="entry name" value="4Fe4S_Fe-S-bd"/>
</dbReference>
<keyword evidence="7" id="KW-0411">Iron-sulfur</keyword>
<keyword evidence="6" id="KW-0408">Iron</keyword>
<reference evidence="11 12" key="1">
    <citation type="submission" date="2017-03" db="EMBL/GenBank/DDBJ databases">
        <title>Comparative genomics of honeybee gut symbionts reveal geographically distinct and subgroup specific antibiotic resistance.</title>
        <authorList>
            <person name="Ludvigsen J."/>
            <person name="Porcellato D."/>
            <person name="Labee-Lund T.M."/>
            <person name="Amdam G.V."/>
            <person name="Rudi K."/>
        </authorList>
    </citation>
    <scope>NUCLEOTIDE SEQUENCE [LARGE SCALE GENOMIC DNA]</scope>
    <source>
        <strain evidence="9 12">A-7-12</strain>
        <strain evidence="10 11">A-9-12</strain>
    </source>
</reference>
<sequence>MIKMQYGFYINSSKCTGCKTCQLSCKDEKDNSLGIHFRRVYEYGGGDWQQVDGLWQNNTFTYYLSISCNHCEQPTCVQGCPTGAMHKREQDGLVVVNQDVCIGCRYCEMRCPYGAPQYDQQKKVMSKCDGCYERVAEGLKPVCVESCPQHALDFDEIGKLREQYGDERNIAPLPNSQLTNPNIVIKPHAQAKASGDTLGKVLNPEEV</sequence>
<dbReference type="GO" id="GO:0046872">
    <property type="term" value="F:metal ion binding"/>
    <property type="evidence" value="ECO:0007669"/>
    <property type="project" value="UniProtKB-KW"/>
</dbReference>
<comment type="function">
    <text evidence="2">Electron transfer subunit of the terminal reductase during anaerobic growth on various sulfoxide and N-oxide compounds.</text>
</comment>
<dbReference type="PANTHER" id="PTHR43177:SF7">
    <property type="entry name" value="ANAEROBIC DIMETHYL SULFOXIDE REDUCTASE, SUBUNIT B"/>
    <property type="match status" value="1"/>
</dbReference>
<dbReference type="NCBIfam" id="TIGR02951">
    <property type="entry name" value="DMSO_dmsB"/>
    <property type="match status" value="1"/>
</dbReference>
<evidence type="ECO:0000256" key="1">
    <source>
        <dbReference type="ARBA" id="ARBA00001966"/>
    </source>
</evidence>
<dbReference type="InterPro" id="IPR017900">
    <property type="entry name" value="4Fe4S_Fe_S_CS"/>
</dbReference>
<protein>
    <submittedName>
        <fullName evidence="9">Dimethylsulfoxide reductase, chain B</fullName>
    </submittedName>
</protein>
<dbReference type="FunFam" id="3.30.70.20:FF:000003">
    <property type="entry name" value="Dimethyl sulfoxide reductase subunit B"/>
    <property type="match status" value="1"/>
</dbReference>
<dbReference type="PROSITE" id="PS00198">
    <property type="entry name" value="4FE4S_FER_1"/>
    <property type="match status" value="1"/>
</dbReference>
<evidence type="ECO:0000259" key="8">
    <source>
        <dbReference type="PROSITE" id="PS51379"/>
    </source>
</evidence>
<keyword evidence="11" id="KW-1185">Reference proteome</keyword>
<dbReference type="GO" id="GO:0051539">
    <property type="term" value="F:4 iron, 4 sulfur cluster binding"/>
    <property type="evidence" value="ECO:0007669"/>
    <property type="project" value="UniProtKB-KW"/>
</dbReference>
<dbReference type="CDD" id="cd16371">
    <property type="entry name" value="DMSOR_beta_like"/>
    <property type="match status" value="1"/>
</dbReference>
<keyword evidence="3" id="KW-0004">4Fe-4S</keyword>
<name>A0A242NFE7_9GAMM</name>
<evidence type="ECO:0000313" key="12">
    <source>
        <dbReference type="Proteomes" id="UP000194977"/>
    </source>
</evidence>
<feature type="domain" description="4Fe-4S ferredoxin-type" evidence="8">
    <location>
        <begin position="58"/>
        <end position="90"/>
    </location>
</feature>
<evidence type="ECO:0000256" key="6">
    <source>
        <dbReference type="ARBA" id="ARBA00023004"/>
    </source>
</evidence>
<dbReference type="PANTHER" id="PTHR43177">
    <property type="entry name" value="PROTEIN NRFC"/>
    <property type="match status" value="1"/>
</dbReference>
<dbReference type="AlphaFoldDB" id="A0A242NFE7"/>
<evidence type="ECO:0000256" key="7">
    <source>
        <dbReference type="ARBA" id="ARBA00023014"/>
    </source>
</evidence>